<dbReference type="GO" id="GO:0016491">
    <property type="term" value="F:oxidoreductase activity"/>
    <property type="evidence" value="ECO:0007669"/>
    <property type="project" value="UniProtKB-KW"/>
</dbReference>
<dbReference type="STRING" id="407022.SAMN05661044_00990"/>
<evidence type="ECO:0000256" key="3">
    <source>
        <dbReference type="RuleBase" id="RU000363"/>
    </source>
</evidence>
<dbReference type="Proteomes" id="UP000199421">
    <property type="component" value="Unassembled WGS sequence"/>
</dbReference>
<protein>
    <submittedName>
        <fullName evidence="4">Short-chain dehydrogenase</fullName>
    </submittedName>
</protein>
<name>A0A1H7JE72_OLID1</name>
<reference evidence="5" key="1">
    <citation type="submission" date="2016-10" db="EMBL/GenBank/DDBJ databases">
        <authorList>
            <person name="Varghese N."/>
            <person name="Submissions S."/>
        </authorList>
    </citation>
    <scope>NUCLEOTIDE SEQUENCE [LARGE SCALE GENOMIC DNA]</scope>
    <source>
        <strain evidence="5">DSM 18733</strain>
    </source>
</reference>
<dbReference type="PANTHER" id="PTHR43976:SF16">
    <property type="entry name" value="SHORT-CHAIN DEHYDROGENASE_REDUCTASE FAMILY PROTEIN"/>
    <property type="match status" value="1"/>
</dbReference>
<dbReference type="EMBL" id="FOAF01000001">
    <property type="protein sequence ID" value="SEK72893.1"/>
    <property type="molecule type" value="Genomic_DNA"/>
</dbReference>
<dbReference type="InterPro" id="IPR051911">
    <property type="entry name" value="SDR_oxidoreductase"/>
</dbReference>
<dbReference type="InterPro" id="IPR020904">
    <property type="entry name" value="Sc_DH/Rdtase_CS"/>
</dbReference>
<accession>A0A1H7JE72</accession>
<dbReference type="SUPFAM" id="SSF51735">
    <property type="entry name" value="NAD(P)-binding Rossmann-fold domains"/>
    <property type="match status" value="1"/>
</dbReference>
<sequence length="287" mass="31129">MKAMNNQIWYITGASKGLGLALTKKLLKEGHKVAATSRNKQELATAVGADESIFLPLAVHLTDENSVQQSISETIAHFGRIDVVVNNAGYGLVGALEELTDVEARENFDINVFGSLNVIRQSLPYMRKQQSGHIFNIASIGGFAGGFPGFGIYCATKFAVHGFTESLAHEIKDFGLSATVVMPGYFRTNFLSDTSLNVPKNEISDYKTVRAAQNAHTNDYNGNQAGDPDKAAEVLIEVAQMEQPPIHLFLGQDAYDLAETKMSIVKTDMHAVKDLATATALSTKLNF</sequence>
<dbReference type="PANTHER" id="PTHR43976">
    <property type="entry name" value="SHORT CHAIN DEHYDROGENASE"/>
    <property type="match status" value="1"/>
</dbReference>
<proteinExistence type="inferred from homology"/>
<dbReference type="RefSeq" id="WP_238383662.1">
    <property type="nucleotide sequence ID" value="NZ_FOAF01000001.1"/>
</dbReference>
<gene>
    <name evidence="4" type="ORF">SAMN05661044_00990</name>
</gene>
<dbReference type="PRINTS" id="PR00080">
    <property type="entry name" value="SDRFAMILY"/>
</dbReference>
<dbReference type="PRINTS" id="PR00081">
    <property type="entry name" value="GDHRDH"/>
</dbReference>
<keyword evidence="2" id="KW-0560">Oxidoreductase</keyword>
<dbReference type="AlphaFoldDB" id="A0A1H7JE72"/>
<dbReference type="CDD" id="cd05374">
    <property type="entry name" value="17beta-HSD-like_SDR_c"/>
    <property type="match status" value="1"/>
</dbReference>
<dbReference type="Gene3D" id="3.40.50.720">
    <property type="entry name" value="NAD(P)-binding Rossmann-like Domain"/>
    <property type="match status" value="1"/>
</dbReference>
<keyword evidence="5" id="KW-1185">Reference proteome</keyword>
<dbReference type="PROSITE" id="PS00061">
    <property type="entry name" value="ADH_SHORT"/>
    <property type="match status" value="1"/>
</dbReference>
<organism evidence="4 5">
    <name type="scientific">Olivibacter domesticus</name>
    <name type="common">Pseudosphingobacterium domesticum</name>
    <dbReference type="NCBI Taxonomy" id="407022"/>
    <lineage>
        <taxon>Bacteria</taxon>
        <taxon>Pseudomonadati</taxon>
        <taxon>Bacteroidota</taxon>
        <taxon>Sphingobacteriia</taxon>
        <taxon>Sphingobacteriales</taxon>
        <taxon>Sphingobacteriaceae</taxon>
        <taxon>Olivibacter</taxon>
    </lineage>
</organism>
<comment type="similarity">
    <text evidence="1 3">Belongs to the short-chain dehydrogenases/reductases (SDR) family.</text>
</comment>
<evidence type="ECO:0000313" key="4">
    <source>
        <dbReference type="EMBL" id="SEK72893.1"/>
    </source>
</evidence>
<dbReference type="InterPro" id="IPR002347">
    <property type="entry name" value="SDR_fam"/>
</dbReference>
<dbReference type="Pfam" id="PF00106">
    <property type="entry name" value="adh_short"/>
    <property type="match status" value="1"/>
</dbReference>
<evidence type="ECO:0000256" key="1">
    <source>
        <dbReference type="ARBA" id="ARBA00006484"/>
    </source>
</evidence>
<dbReference type="InterPro" id="IPR036291">
    <property type="entry name" value="NAD(P)-bd_dom_sf"/>
</dbReference>
<evidence type="ECO:0000313" key="5">
    <source>
        <dbReference type="Proteomes" id="UP000199421"/>
    </source>
</evidence>
<evidence type="ECO:0000256" key="2">
    <source>
        <dbReference type="ARBA" id="ARBA00023002"/>
    </source>
</evidence>